<dbReference type="AlphaFoldDB" id="A0A1H9V9S8"/>
<dbReference type="GO" id="GO:0016829">
    <property type="term" value="F:lyase activity"/>
    <property type="evidence" value="ECO:0007669"/>
    <property type="project" value="UniProtKB-KW"/>
</dbReference>
<dbReference type="Pfam" id="PF18130">
    <property type="entry name" value="ATPgrasp_N"/>
    <property type="match status" value="1"/>
</dbReference>
<evidence type="ECO:0000313" key="6">
    <source>
        <dbReference type="EMBL" id="SES18339.1"/>
    </source>
</evidence>
<dbReference type="PANTHER" id="PTHR43585">
    <property type="entry name" value="FUMIPYRROLE BIOSYNTHESIS PROTEIN C"/>
    <property type="match status" value="1"/>
</dbReference>
<dbReference type="InterPro" id="IPR041472">
    <property type="entry name" value="BL00235/CARNS1_N"/>
</dbReference>
<gene>
    <name evidence="6" type="ORF">SAMN04487818_108184</name>
</gene>
<dbReference type="EMBL" id="FOGI01000008">
    <property type="protein sequence ID" value="SES18339.1"/>
    <property type="molecule type" value="Genomic_DNA"/>
</dbReference>
<dbReference type="GO" id="GO:0005524">
    <property type="term" value="F:ATP binding"/>
    <property type="evidence" value="ECO:0007669"/>
    <property type="project" value="UniProtKB-UniRule"/>
</dbReference>
<feature type="domain" description="ATP-grasp" evidence="5">
    <location>
        <begin position="120"/>
        <end position="319"/>
    </location>
</feature>
<sequence>MGHLVMVESWVGAMSALLPRAVREAGHRFSFVTRDVQHYLRSNPGPGPHPLLAADNVLAAETNDVESLVAHVGKLHRALRFDGVVSSCDYYLPAVAVLAQRLGWAGPSPEAVERACRKDLARVALKGVPGPDFAVVHGWDEAVTAARGIGFPLVVKPVDLCAGMFVRVVHNETELGDAVRALAGFPVNARQQVRNPAVLLEELLVGPEVSVETVTVDGRTTVVGVTDKSVVGAPWFVESGHMFPAALSEAEYTAVTEVAVAAIEALGLDRVVGHTEVKLTATGPKIVEVNPRPAGNRITELVRRTTGVDLPMLHVRLALGETPEIAATPTGARSAAVGFLLPTRRGVVAEINGVDALAAADVVEWAVKPAGHTAGDPTSNNAYLGHVMVVDRAGPGARARVEELVAGLTVRYAG</sequence>
<dbReference type="SMART" id="SM01209">
    <property type="entry name" value="GARS_A"/>
    <property type="match status" value="1"/>
</dbReference>
<dbReference type="Pfam" id="PF13535">
    <property type="entry name" value="ATP-grasp_4"/>
    <property type="match status" value="1"/>
</dbReference>
<dbReference type="Gene3D" id="3.30.470.20">
    <property type="entry name" value="ATP-grasp fold, B domain"/>
    <property type="match status" value="1"/>
</dbReference>
<accession>A0A1H9V9S8</accession>
<organism evidence="6 7">
    <name type="scientific">Actinokineospora terrae</name>
    <dbReference type="NCBI Taxonomy" id="155974"/>
    <lineage>
        <taxon>Bacteria</taxon>
        <taxon>Bacillati</taxon>
        <taxon>Actinomycetota</taxon>
        <taxon>Actinomycetes</taxon>
        <taxon>Pseudonocardiales</taxon>
        <taxon>Pseudonocardiaceae</taxon>
        <taxon>Actinokineospora</taxon>
    </lineage>
</organism>
<keyword evidence="6" id="KW-0456">Lyase</keyword>
<dbReference type="InterPro" id="IPR011761">
    <property type="entry name" value="ATP-grasp"/>
</dbReference>
<dbReference type="InterPro" id="IPR040570">
    <property type="entry name" value="LAL_C2"/>
</dbReference>
<keyword evidence="7" id="KW-1185">Reference proteome</keyword>
<evidence type="ECO:0000313" key="7">
    <source>
        <dbReference type="Proteomes" id="UP000199051"/>
    </source>
</evidence>
<dbReference type="Pfam" id="PF18603">
    <property type="entry name" value="LAL_C2"/>
    <property type="match status" value="1"/>
</dbReference>
<dbReference type="PROSITE" id="PS50975">
    <property type="entry name" value="ATP_GRASP"/>
    <property type="match status" value="1"/>
</dbReference>
<dbReference type="STRING" id="155974.SAMN04487818_108184"/>
<dbReference type="Proteomes" id="UP000199051">
    <property type="component" value="Unassembled WGS sequence"/>
</dbReference>
<keyword evidence="3 4" id="KW-0067">ATP-binding</keyword>
<evidence type="ECO:0000256" key="4">
    <source>
        <dbReference type="PROSITE-ProRule" id="PRU00409"/>
    </source>
</evidence>
<dbReference type="RefSeq" id="WP_092780436.1">
    <property type="nucleotide sequence ID" value="NZ_FOGI01000008.1"/>
</dbReference>
<dbReference type="GO" id="GO:0016874">
    <property type="term" value="F:ligase activity"/>
    <property type="evidence" value="ECO:0007669"/>
    <property type="project" value="UniProtKB-KW"/>
</dbReference>
<keyword evidence="1" id="KW-0436">Ligase</keyword>
<proteinExistence type="predicted"/>
<dbReference type="Gene3D" id="3.40.50.20">
    <property type="match status" value="1"/>
</dbReference>
<dbReference type="SUPFAM" id="SSF56059">
    <property type="entry name" value="Glutathione synthetase ATP-binding domain-like"/>
    <property type="match status" value="1"/>
</dbReference>
<protein>
    <submittedName>
        <fullName evidence="6">Argininosuccinate lyase</fullName>
    </submittedName>
</protein>
<evidence type="ECO:0000256" key="1">
    <source>
        <dbReference type="ARBA" id="ARBA00022598"/>
    </source>
</evidence>
<evidence type="ECO:0000259" key="5">
    <source>
        <dbReference type="PROSITE" id="PS50975"/>
    </source>
</evidence>
<dbReference type="InterPro" id="IPR052032">
    <property type="entry name" value="ATP-dep_AA_Ligase"/>
</dbReference>
<keyword evidence="2 4" id="KW-0547">Nucleotide-binding</keyword>
<name>A0A1H9V9S8_9PSEU</name>
<evidence type="ECO:0000256" key="2">
    <source>
        <dbReference type="ARBA" id="ARBA00022741"/>
    </source>
</evidence>
<evidence type="ECO:0000256" key="3">
    <source>
        <dbReference type="ARBA" id="ARBA00022840"/>
    </source>
</evidence>
<dbReference type="GO" id="GO:0046872">
    <property type="term" value="F:metal ion binding"/>
    <property type="evidence" value="ECO:0007669"/>
    <property type="project" value="InterPro"/>
</dbReference>
<dbReference type="PANTHER" id="PTHR43585:SF2">
    <property type="entry name" value="ATP-GRASP ENZYME FSQD"/>
    <property type="match status" value="1"/>
</dbReference>
<reference evidence="7" key="1">
    <citation type="submission" date="2016-10" db="EMBL/GenBank/DDBJ databases">
        <authorList>
            <person name="Varghese N."/>
            <person name="Submissions S."/>
        </authorList>
    </citation>
    <scope>NUCLEOTIDE SEQUENCE [LARGE SCALE GENOMIC DNA]</scope>
    <source>
        <strain evidence="7">DSM 44260</strain>
    </source>
</reference>